<keyword evidence="1" id="KW-0479">Metal-binding</keyword>
<dbReference type="PANTHER" id="PTHR35303">
    <property type="entry name" value="OS02G0197800 PROTEIN"/>
    <property type="match status" value="1"/>
</dbReference>
<gene>
    <name evidence="4" type="ORF">HB776_09330</name>
</gene>
<keyword evidence="2" id="KW-0408">Iron</keyword>
<dbReference type="RefSeq" id="WP_184517123.1">
    <property type="nucleotide sequence ID" value="NZ_CP050292.1"/>
</dbReference>
<sequence>MQPTEVALIEDDTILAVTWDDGETSRLDAVTLRQASRAASEIRRQAEGVELILPPAFRMQSVEPIGNYALRLFFSDGHDRGIYPWVYLRELAGHAA</sequence>
<accession>A0A7G6TXD6</accession>
<protein>
    <submittedName>
        <fullName evidence="4">DUF971 domain-containing protein</fullName>
    </submittedName>
</protein>
<dbReference type="Proteomes" id="UP000515291">
    <property type="component" value="Chromosome"/>
</dbReference>
<dbReference type="AlphaFoldDB" id="A0A7G6TXD6"/>
<organism evidence="4 5">
    <name type="scientific">Tardiphaga robiniae</name>
    <dbReference type="NCBI Taxonomy" id="943830"/>
    <lineage>
        <taxon>Bacteria</taxon>
        <taxon>Pseudomonadati</taxon>
        <taxon>Pseudomonadota</taxon>
        <taxon>Alphaproteobacteria</taxon>
        <taxon>Hyphomicrobiales</taxon>
        <taxon>Nitrobacteraceae</taxon>
        <taxon>Tardiphaga</taxon>
    </lineage>
</organism>
<dbReference type="EMBL" id="CP050292">
    <property type="protein sequence ID" value="QND71418.1"/>
    <property type="molecule type" value="Genomic_DNA"/>
</dbReference>
<evidence type="ECO:0000313" key="5">
    <source>
        <dbReference type="Proteomes" id="UP000515291"/>
    </source>
</evidence>
<evidence type="ECO:0000256" key="1">
    <source>
        <dbReference type="ARBA" id="ARBA00022723"/>
    </source>
</evidence>
<dbReference type="GO" id="GO:0046872">
    <property type="term" value="F:metal ion binding"/>
    <property type="evidence" value="ECO:0007669"/>
    <property type="project" value="UniProtKB-KW"/>
</dbReference>
<reference evidence="5" key="1">
    <citation type="journal article" date="2020" name="Mol. Plant Microbe">
        <title>Rhizobial microsymbionts of the narrowly endemic Oxytropis species growing in Kamchatka are characterized by significant genetic diversity and possess a set of genes that are associated with T3SS and T6SS secretion systems and can affect the development of symbiosis.</title>
        <authorList>
            <person name="Safronova V."/>
            <person name="Guro P."/>
            <person name="Sazanova A."/>
            <person name="Kuznetsova I."/>
            <person name="Belimov A."/>
            <person name="Yakubov V."/>
            <person name="Chirak E."/>
            <person name="Afonin A."/>
            <person name="Gogolev Y."/>
            <person name="Andronov E."/>
            <person name="Tikhonovich I."/>
        </authorList>
    </citation>
    <scope>NUCLEOTIDE SEQUENCE [LARGE SCALE GENOMIC DNA]</scope>
    <source>
        <strain evidence="5">581</strain>
    </source>
</reference>
<proteinExistence type="predicted"/>
<dbReference type="Gene3D" id="3.30.2020.30">
    <property type="match status" value="1"/>
</dbReference>
<evidence type="ECO:0000313" key="4">
    <source>
        <dbReference type="EMBL" id="QND71418.1"/>
    </source>
</evidence>
<dbReference type="InterPro" id="IPR038492">
    <property type="entry name" value="GBBH-like_N_sf"/>
</dbReference>
<feature type="domain" description="Gamma-butyrobetaine hydroxylase-like N-terminal" evidence="3">
    <location>
        <begin position="9"/>
        <end position="89"/>
    </location>
</feature>
<evidence type="ECO:0000256" key="2">
    <source>
        <dbReference type="ARBA" id="ARBA00023004"/>
    </source>
</evidence>
<dbReference type="InterPro" id="IPR010376">
    <property type="entry name" value="GBBH-like_N"/>
</dbReference>
<evidence type="ECO:0000259" key="3">
    <source>
        <dbReference type="Pfam" id="PF06155"/>
    </source>
</evidence>
<name>A0A7G6TXD6_9BRAD</name>
<dbReference type="KEGG" id="trb:HB776_09330"/>
<dbReference type="Pfam" id="PF06155">
    <property type="entry name" value="GBBH-like_N"/>
    <property type="match status" value="1"/>
</dbReference>